<organism evidence="5 6">
    <name type="scientific">Nesterenkonia rhizosphaerae</name>
    <dbReference type="NCBI Taxonomy" id="1348272"/>
    <lineage>
        <taxon>Bacteria</taxon>
        <taxon>Bacillati</taxon>
        <taxon>Actinomycetota</taxon>
        <taxon>Actinomycetes</taxon>
        <taxon>Micrococcales</taxon>
        <taxon>Micrococcaceae</taxon>
        <taxon>Nesterenkonia</taxon>
    </lineage>
</organism>
<evidence type="ECO:0000313" key="6">
    <source>
        <dbReference type="Proteomes" id="UP001500368"/>
    </source>
</evidence>
<dbReference type="InterPro" id="IPR036390">
    <property type="entry name" value="WH_DNA-bd_sf"/>
</dbReference>
<keyword evidence="6" id="KW-1185">Reference proteome</keyword>
<evidence type="ECO:0000256" key="2">
    <source>
        <dbReference type="ARBA" id="ARBA00023125"/>
    </source>
</evidence>
<dbReference type="Pfam" id="PF01037">
    <property type="entry name" value="AsnC_trans_reg"/>
    <property type="match status" value="1"/>
</dbReference>
<dbReference type="PANTHER" id="PTHR30154">
    <property type="entry name" value="LEUCINE-RESPONSIVE REGULATORY PROTEIN"/>
    <property type="match status" value="1"/>
</dbReference>
<comment type="caution">
    <text evidence="5">The sequence shown here is derived from an EMBL/GenBank/DDBJ whole genome shotgun (WGS) entry which is preliminary data.</text>
</comment>
<dbReference type="Gene3D" id="1.10.10.10">
    <property type="entry name" value="Winged helix-like DNA-binding domain superfamily/Winged helix DNA-binding domain"/>
    <property type="match status" value="1"/>
</dbReference>
<gene>
    <name evidence="5" type="ORF">GCM10025790_16810</name>
</gene>
<dbReference type="InterPro" id="IPR019887">
    <property type="entry name" value="Tscrpt_reg_AsnC/Lrp_C"/>
</dbReference>
<dbReference type="SUPFAM" id="SSF46785">
    <property type="entry name" value="Winged helix' DNA-binding domain"/>
    <property type="match status" value="1"/>
</dbReference>
<keyword evidence="3" id="KW-0804">Transcription</keyword>
<reference evidence="6" key="1">
    <citation type="journal article" date="2019" name="Int. J. Syst. Evol. Microbiol.">
        <title>The Global Catalogue of Microorganisms (GCM) 10K type strain sequencing project: providing services to taxonomists for standard genome sequencing and annotation.</title>
        <authorList>
            <consortium name="The Broad Institute Genomics Platform"/>
            <consortium name="The Broad Institute Genome Sequencing Center for Infectious Disease"/>
            <person name="Wu L."/>
            <person name="Ma J."/>
        </authorList>
    </citation>
    <scope>NUCLEOTIDE SEQUENCE [LARGE SCALE GENOMIC DNA]</scope>
    <source>
        <strain evidence="6">JCM 19129</strain>
    </source>
</reference>
<dbReference type="Gene3D" id="3.30.70.920">
    <property type="match status" value="1"/>
</dbReference>
<proteinExistence type="predicted"/>
<name>A0ABP9G0U5_9MICC</name>
<dbReference type="InterPro" id="IPR036388">
    <property type="entry name" value="WH-like_DNA-bd_sf"/>
</dbReference>
<feature type="domain" description="HTH asnC-type" evidence="4">
    <location>
        <begin position="4"/>
        <end position="90"/>
    </location>
</feature>
<dbReference type="PANTHER" id="PTHR30154:SF34">
    <property type="entry name" value="TRANSCRIPTIONAL REGULATOR AZLB"/>
    <property type="match status" value="1"/>
</dbReference>
<protein>
    <submittedName>
        <fullName evidence="5">Lrp/AsnC family transcriptional regulator</fullName>
    </submittedName>
</protein>
<dbReference type="PROSITE" id="PS50956">
    <property type="entry name" value="HTH_ASNC_2"/>
    <property type="match status" value="1"/>
</dbReference>
<dbReference type="Pfam" id="PF13404">
    <property type="entry name" value="HTH_AsnC-type"/>
    <property type="match status" value="1"/>
</dbReference>
<dbReference type="PRINTS" id="PR00033">
    <property type="entry name" value="HTHASNC"/>
</dbReference>
<evidence type="ECO:0000256" key="1">
    <source>
        <dbReference type="ARBA" id="ARBA00023015"/>
    </source>
</evidence>
<dbReference type="InterPro" id="IPR000485">
    <property type="entry name" value="AsnC-type_HTH_dom"/>
</dbReference>
<keyword evidence="1" id="KW-0805">Transcription regulation</keyword>
<dbReference type="SMART" id="SM00344">
    <property type="entry name" value="HTH_ASNC"/>
    <property type="match status" value="1"/>
</dbReference>
<keyword evidence="2" id="KW-0238">DNA-binding</keyword>
<dbReference type="InterPro" id="IPR019888">
    <property type="entry name" value="Tscrpt_reg_AsnC-like"/>
</dbReference>
<dbReference type="EMBL" id="BAABLW010000007">
    <property type="protein sequence ID" value="GAA4921181.1"/>
    <property type="molecule type" value="Genomic_DNA"/>
</dbReference>
<dbReference type="Proteomes" id="UP001500368">
    <property type="component" value="Unassembled WGS sequence"/>
</dbReference>
<sequence length="143" mass="15597">MERLTDLDRRLIAALRKDGRAPISSLAQQLGVSRATVTSRIEKLTASGVIVGFSVRVREDADLSRVRAISFIEVAGTNTDRAIDELRGLPEIIALHTTNGAWDLVAEISCTDLRDLDRVLRLMRGVKGVLNSETSLLLSSVVT</sequence>
<dbReference type="SUPFAM" id="SSF54909">
    <property type="entry name" value="Dimeric alpha+beta barrel"/>
    <property type="match status" value="1"/>
</dbReference>
<evidence type="ECO:0000313" key="5">
    <source>
        <dbReference type="EMBL" id="GAA4921181.1"/>
    </source>
</evidence>
<dbReference type="RefSeq" id="WP_044493275.1">
    <property type="nucleotide sequence ID" value="NZ_BAABLW010000007.1"/>
</dbReference>
<evidence type="ECO:0000259" key="4">
    <source>
        <dbReference type="PROSITE" id="PS50956"/>
    </source>
</evidence>
<evidence type="ECO:0000256" key="3">
    <source>
        <dbReference type="ARBA" id="ARBA00023163"/>
    </source>
</evidence>
<dbReference type="InterPro" id="IPR011008">
    <property type="entry name" value="Dimeric_a/b-barrel"/>
</dbReference>
<accession>A0ABP9G0U5</accession>